<dbReference type="PROSITE" id="PS50263">
    <property type="entry name" value="CN_HYDROLASE"/>
    <property type="match status" value="1"/>
</dbReference>
<feature type="domain" description="CN hydrolase" evidence="1">
    <location>
        <begin position="1"/>
        <end position="239"/>
    </location>
</feature>
<sequence length="259" mass="29136">MKVSSIQLEIKNSRSKDGTIDYVLSLMDRCAGDDLIILPELWNVGFFGYDEYKSSSEPINGKTASAISKKAKELGAYVYSGSFVENKDGKYYNASVLFDREGRDILEYRKMHLFSYNCKEPEILTPGEEISVASTEFGRFGLATCYDLRFPELFRKMAVEKGAEFFLVTSAWPFPRVEAWNALNQVRALENTCYLISCNAVGVDRGVRLAGHSQIVDPWGYVLAASGYEETIVRAEIPAGSVARIRKEFPVLKDRRLTV</sequence>
<dbReference type="OrthoDB" id="9811121at2"/>
<evidence type="ECO:0000313" key="2">
    <source>
        <dbReference type="EMBL" id="KEJ93057.1"/>
    </source>
</evidence>
<dbReference type="Gene3D" id="3.60.110.10">
    <property type="entry name" value="Carbon-nitrogen hydrolase"/>
    <property type="match status" value="1"/>
</dbReference>
<dbReference type="SUPFAM" id="SSF56317">
    <property type="entry name" value="Carbon-nitrogen hydrolase"/>
    <property type="match status" value="1"/>
</dbReference>
<accession>A0A073J5S2</accession>
<evidence type="ECO:0000313" key="3">
    <source>
        <dbReference type="Proteomes" id="UP000027665"/>
    </source>
</evidence>
<dbReference type="eggNOG" id="COG0388">
    <property type="taxonomic scope" value="Bacteria"/>
</dbReference>
<dbReference type="AlphaFoldDB" id="A0A073J5S2"/>
<protein>
    <submittedName>
        <fullName evidence="2">Acyltransferase</fullName>
    </submittedName>
</protein>
<name>A0A073J5S2_9BACT</name>
<dbReference type="STRING" id="2754.EH55_12175"/>
<proteinExistence type="predicted"/>
<organism evidence="2 3">
    <name type="scientific">Synergistes jonesii</name>
    <dbReference type="NCBI Taxonomy" id="2754"/>
    <lineage>
        <taxon>Bacteria</taxon>
        <taxon>Thermotogati</taxon>
        <taxon>Synergistota</taxon>
        <taxon>Synergistia</taxon>
        <taxon>Synergistales</taxon>
        <taxon>Synergistaceae</taxon>
        <taxon>Synergistes</taxon>
    </lineage>
</organism>
<reference evidence="2 3" key="1">
    <citation type="submission" date="2014-04" db="EMBL/GenBank/DDBJ databases">
        <title>Draft Genome Sequence of Synergistes jonesii.</title>
        <authorList>
            <person name="Coil D.A."/>
            <person name="Eisen J.A."/>
            <person name="Holland-Moritz H.E."/>
        </authorList>
    </citation>
    <scope>NUCLEOTIDE SEQUENCE [LARGE SCALE GENOMIC DNA]</scope>
    <source>
        <strain evidence="2 3">78-1</strain>
    </source>
</reference>
<gene>
    <name evidence="2" type="ORF">EH55_12175</name>
</gene>
<keyword evidence="2" id="KW-0808">Transferase</keyword>
<dbReference type="PANTHER" id="PTHR23088:SF27">
    <property type="entry name" value="DEAMINATED GLUTATHIONE AMIDASE"/>
    <property type="match status" value="1"/>
</dbReference>
<dbReference type="PANTHER" id="PTHR23088">
    <property type="entry name" value="NITRILASE-RELATED"/>
    <property type="match status" value="1"/>
</dbReference>
<dbReference type="Pfam" id="PF00795">
    <property type="entry name" value="CN_hydrolase"/>
    <property type="match status" value="1"/>
</dbReference>
<evidence type="ECO:0000259" key="1">
    <source>
        <dbReference type="PROSITE" id="PS50263"/>
    </source>
</evidence>
<dbReference type="EMBL" id="JMKI01000006">
    <property type="protein sequence ID" value="KEJ93057.1"/>
    <property type="molecule type" value="Genomic_DNA"/>
</dbReference>
<keyword evidence="3" id="KW-1185">Reference proteome</keyword>
<dbReference type="GO" id="GO:0016746">
    <property type="term" value="F:acyltransferase activity"/>
    <property type="evidence" value="ECO:0007669"/>
    <property type="project" value="UniProtKB-KW"/>
</dbReference>
<dbReference type="InterPro" id="IPR036526">
    <property type="entry name" value="C-N_Hydrolase_sf"/>
</dbReference>
<dbReference type="Proteomes" id="UP000027665">
    <property type="component" value="Unassembled WGS sequence"/>
</dbReference>
<dbReference type="InterPro" id="IPR003010">
    <property type="entry name" value="C-N_Hydrolase"/>
</dbReference>
<comment type="caution">
    <text evidence="2">The sequence shown here is derived from an EMBL/GenBank/DDBJ whole genome shotgun (WGS) entry which is preliminary data.</text>
</comment>
<dbReference type="GeneID" id="90982722"/>
<dbReference type="RefSeq" id="WP_037974410.1">
    <property type="nucleotide sequence ID" value="NZ_JMKI01000006.1"/>
</dbReference>
<dbReference type="CDD" id="cd07583">
    <property type="entry name" value="nitrilase_5"/>
    <property type="match status" value="1"/>
</dbReference>
<keyword evidence="2" id="KW-0012">Acyltransferase</keyword>